<evidence type="ECO:0000313" key="3">
    <source>
        <dbReference type="Proteomes" id="UP001550739"/>
    </source>
</evidence>
<gene>
    <name evidence="2" type="ORF">AB0E89_35070</name>
</gene>
<organism evidence="2 3">
    <name type="scientific">Streptomyces sp. 900129855</name>
    <dbReference type="NCBI Taxonomy" id="3155129"/>
    <lineage>
        <taxon>Bacteria</taxon>
        <taxon>Bacillati</taxon>
        <taxon>Actinomycetota</taxon>
        <taxon>Actinomycetes</taxon>
        <taxon>Kitasatosporales</taxon>
        <taxon>Streptomycetaceae</taxon>
        <taxon>Streptomyces</taxon>
    </lineage>
</organism>
<accession>A0ABV2ZT95</accession>
<comment type="caution">
    <text evidence="2">The sequence shown here is derived from an EMBL/GenBank/DDBJ whole genome shotgun (WGS) entry which is preliminary data.</text>
</comment>
<dbReference type="Proteomes" id="UP001550739">
    <property type="component" value="Unassembled WGS sequence"/>
</dbReference>
<dbReference type="RefSeq" id="WP_361707418.1">
    <property type="nucleotide sequence ID" value="NZ_JBEZVE010000022.1"/>
</dbReference>
<reference evidence="2 3" key="1">
    <citation type="submission" date="2024-06" db="EMBL/GenBank/DDBJ databases">
        <title>The Natural Products Discovery Center: Release of the First 8490 Sequenced Strains for Exploring Actinobacteria Biosynthetic Diversity.</title>
        <authorList>
            <person name="Kalkreuter E."/>
            <person name="Kautsar S.A."/>
            <person name="Yang D."/>
            <person name="Bader C.D."/>
            <person name="Teijaro C.N."/>
            <person name="Fluegel L."/>
            <person name="Davis C.M."/>
            <person name="Simpson J.R."/>
            <person name="Lauterbach L."/>
            <person name="Steele A.D."/>
            <person name="Gui C."/>
            <person name="Meng S."/>
            <person name="Li G."/>
            <person name="Viehrig K."/>
            <person name="Ye F."/>
            <person name="Su P."/>
            <person name="Kiefer A.F."/>
            <person name="Nichols A."/>
            <person name="Cepeda A.J."/>
            <person name="Yan W."/>
            <person name="Fan B."/>
            <person name="Jiang Y."/>
            <person name="Adhikari A."/>
            <person name="Zheng C.-J."/>
            <person name="Schuster L."/>
            <person name="Cowan T.M."/>
            <person name="Smanski M.J."/>
            <person name="Chevrette M.G."/>
            <person name="De Carvalho L.P.S."/>
            <person name="Shen B."/>
        </authorList>
    </citation>
    <scope>NUCLEOTIDE SEQUENCE [LARGE SCALE GENOMIC DNA]</scope>
    <source>
        <strain evidence="2 3">NPDC033843</strain>
    </source>
</reference>
<name>A0ABV2ZT95_9ACTN</name>
<sequence>MVPGGFLLAVRGEQARRRLLSSRVQQGAGDIAEAAACSGAGAFAPRFTEVTGVTGVTEVTGVTGVTEVTGVTGVSPGGYPQIGCLAGGFAAGMVAGRGTASGARRVGNAATRRRVARVPSGTWTAEPLITEVGGAGHRPAIGQAGPLRNDPAASVDRTSRWTQ</sequence>
<proteinExistence type="predicted"/>
<evidence type="ECO:0000256" key="1">
    <source>
        <dbReference type="SAM" id="MobiDB-lite"/>
    </source>
</evidence>
<feature type="region of interest" description="Disordered" evidence="1">
    <location>
        <begin position="137"/>
        <end position="163"/>
    </location>
</feature>
<keyword evidence="3" id="KW-1185">Reference proteome</keyword>
<dbReference type="EMBL" id="JBEZVE010000022">
    <property type="protein sequence ID" value="MEU3785705.1"/>
    <property type="molecule type" value="Genomic_DNA"/>
</dbReference>
<protein>
    <submittedName>
        <fullName evidence="2">Uncharacterized protein</fullName>
    </submittedName>
</protein>
<evidence type="ECO:0000313" key="2">
    <source>
        <dbReference type="EMBL" id="MEU3785705.1"/>
    </source>
</evidence>